<dbReference type="InterPro" id="IPR019853">
    <property type="entry name" value="GldB-like"/>
</dbReference>
<gene>
    <name evidence="2" type="ORF">CA834_12615</name>
</gene>
<keyword evidence="1" id="KW-0732">Signal</keyword>
<evidence type="ECO:0000313" key="2">
    <source>
        <dbReference type="EMBL" id="OZV67262.1"/>
    </source>
</evidence>
<dbReference type="OrthoDB" id="976022at2"/>
<evidence type="ECO:0000256" key="1">
    <source>
        <dbReference type="SAM" id="SignalP"/>
    </source>
</evidence>
<name>A0A265UPW4_9FLAO</name>
<dbReference type="NCBIfam" id="TIGR03514">
    <property type="entry name" value="GldB_lipo"/>
    <property type="match status" value="1"/>
</dbReference>
<reference evidence="2 3" key="1">
    <citation type="submission" date="2017-05" db="EMBL/GenBank/DDBJ databases">
        <title>The draft genome sequence of Idiomarina salinarum WNB302.</title>
        <authorList>
            <person name="Sun Y."/>
            <person name="Chen B."/>
            <person name="Du Z."/>
        </authorList>
    </citation>
    <scope>NUCLEOTIDE SEQUENCE [LARGE SCALE GENOMIC DNA]</scope>
    <source>
        <strain evidence="2 3">WNB302</strain>
    </source>
</reference>
<keyword evidence="3" id="KW-1185">Reference proteome</keyword>
<organism evidence="2 3">
    <name type="scientific">Winogradskyella aurantia</name>
    <dbReference type="NCBI Taxonomy" id="1915063"/>
    <lineage>
        <taxon>Bacteria</taxon>
        <taxon>Pseudomonadati</taxon>
        <taxon>Bacteroidota</taxon>
        <taxon>Flavobacteriia</taxon>
        <taxon>Flavobacteriales</taxon>
        <taxon>Flavobacteriaceae</taxon>
        <taxon>Winogradskyella</taxon>
    </lineage>
</organism>
<sequence>MLGLKMFCMSSLRIMLALAISLFCWSCDEDSKIEEEISKVNVNFGVERFDSAFQNASPKDLPKLKMDYPFLFSKHIADSIWVKRITDSLQNELLAEVSKEYSNFAKTKAELNQLFQHLKFYDKTFAVPRVVTLTNDVAYRDKTIVTDTIILIALDNYLGQDHRFYQNIPKYITANMEPKNIVLDVAEGYAKKYISQIQRKRFLDEMIYQGKLLYFKDVMIPFKTDFEKIGYTADQLKWAEANEDPIWSYFVERELLYSTDGKLVNRFIADAPFSKFYLELDNESPGRLGQYIGWQIVKAYAERTGEDLFKILATEPEEIFIKSKFKPKK</sequence>
<evidence type="ECO:0000313" key="3">
    <source>
        <dbReference type="Proteomes" id="UP000216840"/>
    </source>
</evidence>
<feature type="signal peptide" evidence="1">
    <location>
        <begin position="1"/>
        <end position="19"/>
    </location>
</feature>
<dbReference type="Pfam" id="PF25594">
    <property type="entry name" value="GldB_lipo"/>
    <property type="match status" value="1"/>
</dbReference>
<comment type="caution">
    <text evidence="2">The sequence shown here is derived from an EMBL/GenBank/DDBJ whole genome shotgun (WGS) entry which is preliminary data.</text>
</comment>
<protein>
    <submittedName>
        <fullName evidence="2">Gliding motility lipoprotein GldB</fullName>
    </submittedName>
</protein>
<dbReference type="AlphaFoldDB" id="A0A265UPW4"/>
<feature type="chain" id="PRO_5012492619" evidence="1">
    <location>
        <begin position="20"/>
        <end position="329"/>
    </location>
</feature>
<proteinExistence type="predicted"/>
<keyword evidence="2" id="KW-0449">Lipoprotein</keyword>
<dbReference type="Proteomes" id="UP000216840">
    <property type="component" value="Unassembled WGS sequence"/>
</dbReference>
<dbReference type="EMBL" id="NGJN01000007">
    <property type="protein sequence ID" value="OZV67262.1"/>
    <property type="molecule type" value="Genomic_DNA"/>
</dbReference>
<accession>A0A265UPW4</accession>